<organism evidence="2 3">
    <name type="scientific">Dreissena polymorpha</name>
    <name type="common">Zebra mussel</name>
    <name type="synonym">Mytilus polymorpha</name>
    <dbReference type="NCBI Taxonomy" id="45954"/>
    <lineage>
        <taxon>Eukaryota</taxon>
        <taxon>Metazoa</taxon>
        <taxon>Spiralia</taxon>
        <taxon>Lophotrochozoa</taxon>
        <taxon>Mollusca</taxon>
        <taxon>Bivalvia</taxon>
        <taxon>Autobranchia</taxon>
        <taxon>Heteroconchia</taxon>
        <taxon>Euheterodonta</taxon>
        <taxon>Imparidentia</taxon>
        <taxon>Neoheterodontei</taxon>
        <taxon>Myida</taxon>
        <taxon>Dreissenoidea</taxon>
        <taxon>Dreissenidae</taxon>
        <taxon>Dreissena</taxon>
    </lineage>
</organism>
<gene>
    <name evidence="2" type="ORF">DPMN_077541</name>
</gene>
<name>A0A9D3YKP0_DREPO</name>
<dbReference type="Proteomes" id="UP000828390">
    <property type="component" value="Unassembled WGS sequence"/>
</dbReference>
<evidence type="ECO:0000256" key="1">
    <source>
        <dbReference type="SAM" id="MobiDB-lite"/>
    </source>
</evidence>
<keyword evidence="3" id="KW-1185">Reference proteome</keyword>
<sequence length="95" mass="10630">MSQFWCVDMEKDENQSKTAVSKIHISESNTDKASHGKSVSHKVSDRLRTEQVSVSKMETDNSNYNSVNGDDQTSFESELVKFKSGESPQKSEPKA</sequence>
<evidence type="ECO:0000313" key="2">
    <source>
        <dbReference type="EMBL" id="KAH3702517.1"/>
    </source>
</evidence>
<accession>A0A9D3YKP0</accession>
<feature type="compositionally biased region" description="Basic and acidic residues" evidence="1">
    <location>
        <begin position="78"/>
        <end position="95"/>
    </location>
</feature>
<comment type="caution">
    <text evidence="2">The sequence shown here is derived from an EMBL/GenBank/DDBJ whole genome shotgun (WGS) entry which is preliminary data.</text>
</comment>
<reference evidence="2" key="1">
    <citation type="journal article" date="2019" name="bioRxiv">
        <title>The Genome of the Zebra Mussel, Dreissena polymorpha: A Resource for Invasive Species Research.</title>
        <authorList>
            <person name="McCartney M.A."/>
            <person name="Auch B."/>
            <person name="Kono T."/>
            <person name="Mallez S."/>
            <person name="Zhang Y."/>
            <person name="Obille A."/>
            <person name="Becker A."/>
            <person name="Abrahante J.E."/>
            <person name="Garbe J."/>
            <person name="Badalamenti J.P."/>
            <person name="Herman A."/>
            <person name="Mangelson H."/>
            <person name="Liachko I."/>
            <person name="Sullivan S."/>
            <person name="Sone E.D."/>
            <person name="Koren S."/>
            <person name="Silverstein K.A.T."/>
            <person name="Beckman K.B."/>
            <person name="Gohl D.M."/>
        </authorList>
    </citation>
    <scope>NUCLEOTIDE SEQUENCE</scope>
    <source>
        <strain evidence="2">Duluth1</strain>
        <tissue evidence="2">Whole animal</tissue>
    </source>
</reference>
<feature type="compositionally biased region" description="Polar residues" evidence="1">
    <location>
        <begin position="50"/>
        <end position="76"/>
    </location>
</feature>
<dbReference type="AlphaFoldDB" id="A0A9D3YKP0"/>
<evidence type="ECO:0000313" key="3">
    <source>
        <dbReference type="Proteomes" id="UP000828390"/>
    </source>
</evidence>
<feature type="region of interest" description="Disordered" evidence="1">
    <location>
        <begin position="1"/>
        <end position="95"/>
    </location>
</feature>
<reference evidence="2" key="2">
    <citation type="submission" date="2020-11" db="EMBL/GenBank/DDBJ databases">
        <authorList>
            <person name="McCartney M.A."/>
            <person name="Auch B."/>
            <person name="Kono T."/>
            <person name="Mallez S."/>
            <person name="Becker A."/>
            <person name="Gohl D.M."/>
            <person name="Silverstein K.A.T."/>
            <person name="Koren S."/>
            <person name="Bechman K.B."/>
            <person name="Herman A."/>
            <person name="Abrahante J.E."/>
            <person name="Garbe J."/>
        </authorList>
    </citation>
    <scope>NUCLEOTIDE SEQUENCE</scope>
    <source>
        <strain evidence="2">Duluth1</strain>
        <tissue evidence="2">Whole animal</tissue>
    </source>
</reference>
<protein>
    <submittedName>
        <fullName evidence="2">Uncharacterized protein</fullName>
    </submittedName>
</protein>
<dbReference type="EMBL" id="JAIWYP010000015">
    <property type="protein sequence ID" value="KAH3702517.1"/>
    <property type="molecule type" value="Genomic_DNA"/>
</dbReference>
<proteinExistence type="predicted"/>